<protein>
    <submittedName>
        <fullName evidence="2">Uncharacterized protein</fullName>
    </submittedName>
</protein>
<gene>
    <name evidence="2" type="ORF">DUNSADRAFT_17592</name>
</gene>
<feature type="region of interest" description="Disordered" evidence="1">
    <location>
        <begin position="70"/>
        <end position="97"/>
    </location>
</feature>
<proteinExistence type="predicted"/>
<reference evidence="2" key="1">
    <citation type="submission" date="2017-08" db="EMBL/GenBank/DDBJ databases">
        <authorList>
            <person name="Polle J.E."/>
            <person name="Barry K."/>
            <person name="Cushman J."/>
            <person name="Schmutz J."/>
            <person name="Tran D."/>
            <person name="Hathwaick L.T."/>
            <person name="Yim W.C."/>
            <person name="Jenkins J."/>
            <person name="Mckie-Krisberg Z.M."/>
            <person name="Prochnik S."/>
            <person name="Lindquist E."/>
            <person name="Dockter R.B."/>
            <person name="Adam C."/>
            <person name="Molina H."/>
            <person name="Bunkerborg J."/>
            <person name="Jin E."/>
            <person name="Buchheim M."/>
            <person name="Magnuson J."/>
        </authorList>
    </citation>
    <scope>NUCLEOTIDE SEQUENCE</scope>
    <source>
        <strain evidence="2">CCAP 19/18</strain>
    </source>
</reference>
<name>A0ABQ7G1I1_DUNSA</name>
<dbReference type="Proteomes" id="UP000815325">
    <property type="component" value="Unassembled WGS sequence"/>
</dbReference>
<feature type="compositionally biased region" description="Acidic residues" evidence="1">
    <location>
        <begin position="70"/>
        <end position="83"/>
    </location>
</feature>
<evidence type="ECO:0000313" key="3">
    <source>
        <dbReference type="Proteomes" id="UP000815325"/>
    </source>
</evidence>
<sequence length="349" mass="36139">MQVDDLQAEVASQMQEAEVEMDCLTRAHMERLHELAAHPWFTITPSGTASCLSKPDHARLAKTGLLKDVEEEEEEEALEEAAEGDNAGQRDACTQREPSVAWQDGLPLEVAHMQLQQMQEADREGEAKGEAWEAKADVSRAAALAGLGEAGSKGSSMSGTGIRRLSAAMKQAGLHANGGMPGFGEGGSQLDMATGGLDDLAGDTAWPFPLPKRNNQHSSWEPAGEEGAPVVGGPSTEEFAVGGGPAADGGIGYDPMGAPPEFAMGGGPAADGGIDYNPMKAGPAFEAQFEGDGHVLGAPAFKAVHEVEEPMPDGSGVGRESFAFGPGEGMVDDHGGSGYEVSALLLTML</sequence>
<organism evidence="2 3">
    <name type="scientific">Dunaliella salina</name>
    <name type="common">Green alga</name>
    <name type="synonym">Protococcus salinus</name>
    <dbReference type="NCBI Taxonomy" id="3046"/>
    <lineage>
        <taxon>Eukaryota</taxon>
        <taxon>Viridiplantae</taxon>
        <taxon>Chlorophyta</taxon>
        <taxon>core chlorophytes</taxon>
        <taxon>Chlorophyceae</taxon>
        <taxon>CS clade</taxon>
        <taxon>Chlamydomonadales</taxon>
        <taxon>Dunaliellaceae</taxon>
        <taxon>Dunaliella</taxon>
    </lineage>
</organism>
<evidence type="ECO:0000256" key="1">
    <source>
        <dbReference type="SAM" id="MobiDB-lite"/>
    </source>
</evidence>
<accession>A0ABQ7G1I1</accession>
<evidence type="ECO:0000313" key="2">
    <source>
        <dbReference type="EMBL" id="KAF5828463.1"/>
    </source>
</evidence>
<keyword evidence="3" id="KW-1185">Reference proteome</keyword>
<comment type="caution">
    <text evidence="2">The sequence shown here is derived from an EMBL/GenBank/DDBJ whole genome shotgun (WGS) entry which is preliminary data.</text>
</comment>
<dbReference type="EMBL" id="MU070301">
    <property type="protein sequence ID" value="KAF5828463.1"/>
    <property type="molecule type" value="Genomic_DNA"/>
</dbReference>